<dbReference type="GeneID" id="39594379"/>
<evidence type="ECO:0000256" key="5">
    <source>
        <dbReference type="ARBA" id="ARBA00023002"/>
    </source>
</evidence>
<name>A0A443HJ39_BYSSP</name>
<evidence type="ECO:0000256" key="4">
    <source>
        <dbReference type="ARBA" id="ARBA00022723"/>
    </source>
</evidence>
<evidence type="ECO:0000256" key="1">
    <source>
        <dbReference type="ARBA" id="ARBA00001971"/>
    </source>
</evidence>
<reference evidence="9 10" key="1">
    <citation type="journal article" date="2018" name="Front. Microbiol.">
        <title>Genomic and genetic insights into a cosmopolitan fungus, Paecilomyces variotii (Eurotiales).</title>
        <authorList>
            <person name="Urquhart A.S."/>
            <person name="Mondo S.J."/>
            <person name="Makela M.R."/>
            <person name="Hane J.K."/>
            <person name="Wiebenga A."/>
            <person name="He G."/>
            <person name="Mihaltcheva S."/>
            <person name="Pangilinan J."/>
            <person name="Lipzen A."/>
            <person name="Barry K."/>
            <person name="de Vries R.P."/>
            <person name="Grigoriev I.V."/>
            <person name="Idnurm A."/>
        </authorList>
    </citation>
    <scope>NUCLEOTIDE SEQUENCE [LARGE SCALE GENOMIC DNA]</scope>
    <source>
        <strain evidence="9 10">CBS 101075</strain>
    </source>
</reference>
<evidence type="ECO:0000256" key="3">
    <source>
        <dbReference type="ARBA" id="ARBA00022617"/>
    </source>
</evidence>
<dbReference type="SUPFAM" id="SSF48264">
    <property type="entry name" value="Cytochrome P450"/>
    <property type="match status" value="1"/>
</dbReference>
<dbReference type="InterPro" id="IPR050121">
    <property type="entry name" value="Cytochrome_P450_monoxygenase"/>
</dbReference>
<comment type="similarity">
    <text evidence="2">Belongs to the cytochrome P450 family.</text>
</comment>
<dbReference type="AlphaFoldDB" id="A0A443HJ39"/>
<comment type="caution">
    <text evidence="9">The sequence shown here is derived from an EMBL/GenBank/DDBJ whole genome shotgun (WGS) entry which is preliminary data.</text>
</comment>
<dbReference type="Proteomes" id="UP000283841">
    <property type="component" value="Unassembled WGS sequence"/>
</dbReference>
<keyword evidence="3" id="KW-0349">Heme</keyword>
<evidence type="ECO:0000256" key="7">
    <source>
        <dbReference type="ARBA" id="ARBA00023033"/>
    </source>
</evidence>
<organism evidence="9 10">
    <name type="scientific">Byssochlamys spectabilis</name>
    <name type="common">Paecilomyces variotii</name>
    <dbReference type="NCBI Taxonomy" id="264951"/>
    <lineage>
        <taxon>Eukaryota</taxon>
        <taxon>Fungi</taxon>
        <taxon>Dikarya</taxon>
        <taxon>Ascomycota</taxon>
        <taxon>Pezizomycotina</taxon>
        <taxon>Eurotiomycetes</taxon>
        <taxon>Eurotiomycetidae</taxon>
        <taxon>Eurotiales</taxon>
        <taxon>Thermoascaceae</taxon>
        <taxon>Paecilomyces</taxon>
    </lineage>
</organism>
<dbReference type="GO" id="GO:0016705">
    <property type="term" value="F:oxidoreductase activity, acting on paired donors, with incorporation or reduction of molecular oxygen"/>
    <property type="evidence" value="ECO:0007669"/>
    <property type="project" value="InterPro"/>
</dbReference>
<dbReference type="VEuPathDB" id="FungiDB:C8Q69DRAFT_109135"/>
<dbReference type="Pfam" id="PF00067">
    <property type="entry name" value="p450"/>
    <property type="match status" value="1"/>
</dbReference>
<dbReference type="GO" id="GO:0004497">
    <property type="term" value="F:monooxygenase activity"/>
    <property type="evidence" value="ECO:0007669"/>
    <property type="project" value="UniProtKB-KW"/>
</dbReference>
<dbReference type="EMBL" id="RCNU01000015">
    <property type="protein sequence ID" value="RWQ91862.1"/>
    <property type="molecule type" value="Genomic_DNA"/>
</dbReference>
<sequence length="402" mass="44922">MTSSFVLSEFHTILVSALEVASSAVYVLALGVSPLVLFYVVGAIYSAYFHPLSKYPGPKIAAASFLPLWYRRYTGDYNQWITSLHNRYGSIVRFSPDGLSFISAPAWKDIYGHSTGGKISNLVDPRMYGSYENGEDDITSIRDNARHGQVRKLFSHAFSPKAIKLQAPLIQKYVEKLIHRLRMTAESSLTGEVNICNMFTRTTFDIMGDLAFGESLGLLENNNYAPWIDAMFGAVKAETILDIVAAYPSLRNLLGYFTPKCWTAQEEEHYAFSSELIKKRYERGRDQPDIWNFVLTKGKDVLSLNEMHNNASAFMIGGTETTATLLSGLTYLLLTHPDKLAKVVTEVRELDDEKKLDFAILSSLPYLNACFEEALRVYPPASEGFPRVIPQGGNTVAGEYLP</sequence>
<keyword evidence="10" id="KW-1185">Reference proteome</keyword>
<dbReference type="InterPro" id="IPR001128">
    <property type="entry name" value="Cyt_P450"/>
</dbReference>
<keyword evidence="7" id="KW-0503">Monooxygenase</keyword>
<keyword evidence="4" id="KW-0479">Metal-binding</keyword>
<protein>
    <submittedName>
        <fullName evidence="9">Cytochrome P450</fullName>
    </submittedName>
</protein>
<feature type="non-terminal residue" evidence="9">
    <location>
        <position position="402"/>
    </location>
</feature>
<keyword evidence="8" id="KW-1133">Transmembrane helix</keyword>
<evidence type="ECO:0000256" key="2">
    <source>
        <dbReference type="ARBA" id="ARBA00010617"/>
    </source>
</evidence>
<gene>
    <name evidence="9" type="ORF">C8Q69DRAFT_109135</name>
</gene>
<keyword evidence="6" id="KW-0408">Iron</keyword>
<dbReference type="PANTHER" id="PTHR24305:SF210">
    <property type="entry name" value="CYTOCHROME P450 MONOOXYGENASE ASQL-RELATED"/>
    <property type="match status" value="1"/>
</dbReference>
<proteinExistence type="inferred from homology"/>
<keyword evidence="8" id="KW-0812">Transmembrane</keyword>
<evidence type="ECO:0000256" key="6">
    <source>
        <dbReference type="ARBA" id="ARBA00023004"/>
    </source>
</evidence>
<dbReference type="InterPro" id="IPR036396">
    <property type="entry name" value="Cyt_P450_sf"/>
</dbReference>
<evidence type="ECO:0000313" key="9">
    <source>
        <dbReference type="EMBL" id="RWQ91862.1"/>
    </source>
</evidence>
<comment type="cofactor">
    <cofactor evidence="1">
        <name>heme</name>
        <dbReference type="ChEBI" id="CHEBI:30413"/>
    </cofactor>
</comment>
<dbReference type="GO" id="GO:0005506">
    <property type="term" value="F:iron ion binding"/>
    <property type="evidence" value="ECO:0007669"/>
    <property type="project" value="InterPro"/>
</dbReference>
<dbReference type="RefSeq" id="XP_028481507.1">
    <property type="nucleotide sequence ID" value="XM_028625102.1"/>
</dbReference>
<keyword evidence="8" id="KW-0472">Membrane</keyword>
<feature type="transmembrane region" description="Helical" evidence="8">
    <location>
        <begin position="24"/>
        <end position="49"/>
    </location>
</feature>
<dbReference type="PANTHER" id="PTHR24305">
    <property type="entry name" value="CYTOCHROME P450"/>
    <property type="match status" value="1"/>
</dbReference>
<dbReference type="GO" id="GO:0020037">
    <property type="term" value="F:heme binding"/>
    <property type="evidence" value="ECO:0007669"/>
    <property type="project" value="InterPro"/>
</dbReference>
<evidence type="ECO:0000256" key="8">
    <source>
        <dbReference type="SAM" id="Phobius"/>
    </source>
</evidence>
<evidence type="ECO:0000313" key="10">
    <source>
        <dbReference type="Proteomes" id="UP000283841"/>
    </source>
</evidence>
<dbReference type="STRING" id="264951.A0A443HJ39"/>
<keyword evidence="5" id="KW-0560">Oxidoreductase</keyword>
<dbReference type="Gene3D" id="1.10.630.10">
    <property type="entry name" value="Cytochrome P450"/>
    <property type="match status" value="1"/>
</dbReference>
<accession>A0A443HJ39</accession>